<comment type="caution">
    <text evidence="2">The sequence shown here is derived from an EMBL/GenBank/DDBJ whole genome shotgun (WGS) entry which is preliminary data.</text>
</comment>
<dbReference type="AlphaFoldDB" id="A0AAD8FVF8"/>
<dbReference type="SUPFAM" id="SSF53098">
    <property type="entry name" value="Ribonuclease H-like"/>
    <property type="match status" value="1"/>
</dbReference>
<gene>
    <name evidence="2" type="primary">ZBED5</name>
    <name evidence="2" type="ORF">AOXY_G27828</name>
</gene>
<dbReference type="PANTHER" id="PTHR45913:SF21">
    <property type="entry name" value="DUF4371 DOMAIN-CONTAINING PROTEIN"/>
    <property type="match status" value="1"/>
</dbReference>
<evidence type="ECO:0000313" key="3">
    <source>
        <dbReference type="Proteomes" id="UP001230051"/>
    </source>
</evidence>
<accession>A0AAD8FVF8</accession>
<proteinExistence type="predicted"/>
<organism evidence="2 3">
    <name type="scientific">Acipenser oxyrinchus oxyrinchus</name>
    <dbReference type="NCBI Taxonomy" id="40147"/>
    <lineage>
        <taxon>Eukaryota</taxon>
        <taxon>Metazoa</taxon>
        <taxon>Chordata</taxon>
        <taxon>Craniata</taxon>
        <taxon>Vertebrata</taxon>
        <taxon>Euteleostomi</taxon>
        <taxon>Actinopterygii</taxon>
        <taxon>Chondrostei</taxon>
        <taxon>Acipenseriformes</taxon>
        <taxon>Acipenseridae</taxon>
        <taxon>Acipenser</taxon>
    </lineage>
</organism>
<name>A0AAD8FVF8_ACIOX</name>
<dbReference type="InterPro" id="IPR012337">
    <property type="entry name" value="RNaseH-like_sf"/>
</dbReference>
<dbReference type="Pfam" id="PF05699">
    <property type="entry name" value="Dimer_Tnp_hAT"/>
    <property type="match status" value="1"/>
</dbReference>
<dbReference type="PANTHER" id="PTHR45913">
    <property type="entry name" value="EPM2A-INTERACTING PROTEIN 1"/>
    <property type="match status" value="1"/>
</dbReference>
<feature type="domain" description="HAT C-terminal dimerisation" evidence="1">
    <location>
        <begin position="356"/>
        <end position="414"/>
    </location>
</feature>
<sequence length="438" mass="49913">MLSLQTRLTIQTTLNYVCVRFIDGNCFLDEMLALLPLESYATGEVISQKMTSFFEEHGLDLNKVCLLVTDGAPSMIGRKNGMIARLSAVAPQMQSLHCIIHQSVLCGKLCNELKDTMNTVTAIINFIRSTSSLQRRLFRLLLADMSADHHDLLVHNDVRWITKGKALNRFCDLKDEIIEFLNNSSHKNAERYSNMVRDDEFMAKVCFLSDIFGHLNTLNLELQGRDKTIIDLVEKLNAFQSKLSLFSSDLHLQKLLHFPQLRNFTASSSVKVTNVMSDFLIKLKDNFNDRFQDFHVPKEVMMFARNPFTVSPESDFASTAKQFLSSVEEGPLQLELVDIQASSSLKQDLQNDGAVRFWTEHIQQVEFPNARKLAVLLLTMFGSTYTCESSFSHMNVIKSNTRSSLTNERLQHCLRIAVTSYEPNFMHVAQGNKYNFSH</sequence>
<evidence type="ECO:0000259" key="1">
    <source>
        <dbReference type="Pfam" id="PF05699"/>
    </source>
</evidence>
<dbReference type="GO" id="GO:0046983">
    <property type="term" value="F:protein dimerization activity"/>
    <property type="evidence" value="ECO:0007669"/>
    <property type="project" value="InterPro"/>
</dbReference>
<reference evidence="2" key="1">
    <citation type="submission" date="2022-02" db="EMBL/GenBank/DDBJ databases">
        <title>Atlantic sturgeon de novo genome assembly.</title>
        <authorList>
            <person name="Stock M."/>
            <person name="Klopp C."/>
            <person name="Guiguen Y."/>
            <person name="Cabau C."/>
            <person name="Parinello H."/>
            <person name="Santidrian Yebra-Pimentel E."/>
            <person name="Kuhl H."/>
            <person name="Dirks R.P."/>
            <person name="Guessner J."/>
            <person name="Wuertz S."/>
            <person name="Du K."/>
            <person name="Schartl M."/>
        </authorList>
    </citation>
    <scope>NUCLEOTIDE SEQUENCE</scope>
    <source>
        <strain evidence="2">STURGEONOMICS-FGT-2020</strain>
        <tissue evidence="2">Whole blood</tissue>
    </source>
</reference>
<dbReference type="Proteomes" id="UP001230051">
    <property type="component" value="Unassembled WGS sequence"/>
</dbReference>
<dbReference type="EMBL" id="JAGXEW010000033">
    <property type="protein sequence ID" value="KAK1154834.1"/>
    <property type="molecule type" value="Genomic_DNA"/>
</dbReference>
<protein>
    <submittedName>
        <fullName evidence="2">General transcription factor II-I repeat domain-containing protein 2-like</fullName>
    </submittedName>
</protein>
<keyword evidence="3" id="KW-1185">Reference proteome</keyword>
<evidence type="ECO:0000313" key="2">
    <source>
        <dbReference type="EMBL" id="KAK1154834.1"/>
    </source>
</evidence>
<dbReference type="InterPro" id="IPR008906">
    <property type="entry name" value="HATC_C_dom"/>
</dbReference>